<keyword evidence="6 9" id="KW-1133">Transmembrane helix</keyword>
<keyword evidence="4" id="KW-0997">Cell inner membrane</keyword>
<dbReference type="EMBL" id="OJIN01000223">
    <property type="protein sequence ID" value="SPD75915.1"/>
    <property type="molecule type" value="Genomic_DNA"/>
</dbReference>
<dbReference type="InterPro" id="IPR007387">
    <property type="entry name" value="TRAP_DctQ"/>
</dbReference>
<feature type="transmembrane region" description="Helical" evidence="9">
    <location>
        <begin position="60"/>
        <end position="79"/>
    </location>
</feature>
<sequence>MTFLKRLDKLLARIEGWLIALFFGLMVVFTFIQVCLRGLYTHGHIQWANSVMGMLDWSEPFTRLLVLWLTFLGASLVTGENRHIKIDLISAVLPAKWLPLLELIMAIACVIISAIMLKVSMSYVRMDMSYGGTMFDNIPAWPFETIIPFGFSLIMFRFFIRAVDQGTEFFTGMKK</sequence>
<evidence type="ECO:0000256" key="4">
    <source>
        <dbReference type="ARBA" id="ARBA00022519"/>
    </source>
</evidence>
<dbReference type="PANTHER" id="PTHR35011">
    <property type="entry name" value="2,3-DIKETO-L-GULONATE TRAP TRANSPORTER SMALL PERMEASE PROTEIN YIAM"/>
    <property type="match status" value="1"/>
</dbReference>
<evidence type="ECO:0000256" key="8">
    <source>
        <dbReference type="ARBA" id="ARBA00038436"/>
    </source>
</evidence>
<dbReference type="Pfam" id="PF04290">
    <property type="entry name" value="DctQ"/>
    <property type="match status" value="1"/>
</dbReference>
<name>A0A445N2I7_9BACT</name>
<evidence type="ECO:0000256" key="9">
    <source>
        <dbReference type="SAM" id="Phobius"/>
    </source>
</evidence>
<gene>
    <name evidence="11" type="ORF">PITCH_A780045</name>
</gene>
<keyword evidence="2" id="KW-0813">Transport</keyword>
<keyword evidence="3" id="KW-1003">Cell membrane</keyword>
<keyword evidence="5 9" id="KW-0812">Transmembrane</keyword>
<feature type="transmembrane region" description="Helical" evidence="9">
    <location>
        <begin position="16"/>
        <end position="40"/>
    </location>
</feature>
<keyword evidence="7 9" id="KW-0472">Membrane</keyword>
<dbReference type="AlphaFoldDB" id="A0A445N2I7"/>
<proteinExistence type="inferred from homology"/>
<dbReference type="GO" id="GO:0022857">
    <property type="term" value="F:transmembrane transporter activity"/>
    <property type="evidence" value="ECO:0007669"/>
    <property type="project" value="TreeGrafter"/>
</dbReference>
<dbReference type="InterPro" id="IPR055348">
    <property type="entry name" value="DctQ"/>
</dbReference>
<comment type="similarity">
    <text evidence="8">Belongs to the TRAP transporter small permease family.</text>
</comment>
<evidence type="ECO:0000256" key="1">
    <source>
        <dbReference type="ARBA" id="ARBA00004429"/>
    </source>
</evidence>
<dbReference type="GO" id="GO:0015740">
    <property type="term" value="P:C4-dicarboxylate transport"/>
    <property type="evidence" value="ECO:0007669"/>
    <property type="project" value="TreeGrafter"/>
</dbReference>
<feature type="transmembrane region" description="Helical" evidence="9">
    <location>
        <begin position="100"/>
        <end position="121"/>
    </location>
</feature>
<dbReference type="PANTHER" id="PTHR35011:SF2">
    <property type="entry name" value="2,3-DIKETO-L-GULONATE TRAP TRANSPORTER SMALL PERMEASE PROTEIN YIAM"/>
    <property type="match status" value="1"/>
</dbReference>
<dbReference type="GO" id="GO:0005886">
    <property type="term" value="C:plasma membrane"/>
    <property type="evidence" value="ECO:0007669"/>
    <property type="project" value="UniProtKB-SubCell"/>
</dbReference>
<evidence type="ECO:0000259" key="10">
    <source>
        <dbReference type="Pfam" id="PF04290"/>
    </source>
</evidence>
<feature type="transmembrane region" description="Helical" evidence="9">
    <location>
        <begin position="141"/>
        <end position="160"/>
    </location>
</feature>
<evidence type="ECO:0000256" key="3">
    <source>
        <dbReference type="ARBA" id="ARBA00022475"/>
    </source>
</evidence>
<evidence type="ECO:0000313" key="11">
    <source>
        <dbReference type="EMBL" id="SPD75915.1"/>
    </source>
</evidence>
<evidence type="ECO:0000256" key="6">
    <source>
        <dbReference type="ARBA" id="ARBA00022989"/>
    </source>
</evidence>
<evidence type="ECO:0000256" key="2">
    <source>
        <dbReference type="ARBA" id="ARBA00022448"/>
    </source>
</evidence>
<feature type="domain" description="Tripartite ATP-independent periplasmic transporters DctQ component" evidence="10">
    <location>
        <begin position="26"/>
        <end position="164"/>
    </location>
</feature>
<comment type="subcellular location">
    <subcellularLocation>
        <location evidence="1">Cell inner membrane</location>
        <topology evidence="1">Multi-pass membrane protein</topology>
    </subcellularLocation>
</comment>
<evidence type="ECO:0000256" key="5">
    <source>
        <dbReference type="ARBA" id="ARBA00022692"/>
    </source>
</evidence>
<accession>A0A445N2I7</accession>
<reference evidence="11" key="1">
    <citation type="submission" date="2018-01" db="EMBL/GenBank/DDBJ databases">
        <authorList>
            <person name="Regsiter A."/>
            <person name="William W."/>
        </authorList>
    </citation>
    <scope>NUCLEOTIDE SEQUENCE</scope>
    <source>
        <strain evidence="11">TRIP AH-1</strain>
    </source>
</reference>
<organism evidence="11">
    <name type="scientific">uncultured Desulfobacterium sp</name>
    <dbReference type="NCBI Taxonomy" id="201089"/>
    <lineage>
        <taxon>Bacteria</taxon>
        <taxon>Pseudomonadati</taxon>
        <taxon>Thermodesulfobacteriota</taxon>
        <taxon>Desulfobacteria</taxon>
        <taxon>Desulfobacterales</taxon>
        <taxon>Desulfobacteriaceae</taxon>
        <taxon>Desulfobacterium</taxon>
        <taxon>environmental samples</taxon>
    </lineage>
</organism>
<evidence type="ECO:0000256" key="7">
    <source>
        <dbReference type="ARBA" id="ARBA00023136"/>
    </source>
</evidence>
<protein>
    <submittedName>
        <fullName evidence="11">Putative Tripartite ATP-independent periplasmic transporter DctQ component</fullName>
    </submittedName>
</protein>